<dbReference type="CDD" id="cd02440">
    <property type="entry name" value="AdoMet_MTases"/>
    <property type="match status" value="1"/>
</dbReference>
<keyword evidence="1" id="KW-0808">Transferase</keyword>
<dbReference type="PANTHER" id="PTHR43861">
    <property type="entry name" value="TRANS-ACONITATE 2-METHYLTRANSFERASE-RELATED"/>
    <property type="match status" value="1"/>
</dbReference>
<dbReference type="GO" id="GO:0008757">
    <property type="term" value="F:S-adenosylmethionine-dependent methyltransferase activity"/>
    <property type="evidence" value="ECO:0007669"/>
    <property type="project" value="InterPro"/>
</dbReference>
<dbReference type="InterPro" id="IPR029063">
    <property type="entry name" value="SAM-dependent_MTases_sf"/>
</dbReference>
<accession>A0A9Y2IQW2</accession>
<keyword evidence="4" id="KW-1185">Reference proteome</keyword>
<dbReference type="RefSeq" id="WP_285974173.1">
    <property type="nucleotide sequence ID" value="NZ_CP127294.1"/>
</dbReference>
<dbReference type="PANTHER" id="PTHR43861:SF3">
    <property type="entry name" value="PUTATIVE (AFU_ORTHOLOGUE AFUA_2G14390)-RELATED"/>
    <property type="match status" value="1"/>
</dbReference>
<dbReference type="AlphaFoldDB" id="A0A9Y2IQW2"/>
<proteinExistence type="predicted"/>
<gene>
    <name evidence="3" type="ORF">QRX50_24150</name>
</gene>
<organism evidence="3 4">
    <name type="scientific">Amycolatopsis carbonis</name>
    <dbReference type="NCBI Taxonomy" id="715471"/>
    <lineage>
        <taxon>Bacteria</taxon>
        <taxon>Bacillati</taxon>
        <taxon>Actinomycetota</taxon>
        <taxon>Actinomycetes</taxon>
        <taxon>Pseudonocardiales</taxon>
        <taxon>Pseudonocardiaceae</taxon>
        <taxon>Amycolatopsis</taxon>
    </lineage>
</organism>
<dbReference type="SUPFAM" id="SSF53335">
    <property type="entry name" value="S-adenosyl-L-methionine-dependent methyltransferases"/>
    <property type="match status" value="1"/>
</dbReference>
<name>A0A9Y2IQW2_9PSEU</name>
<keyword evidence="3" id="KW-0489">Methyltransferase</keyword>
<dbReference type="Pfam" id="PF08241">
    <property type="entry name" value="Methyltransf_11"/>
    <property type="match status" value="1"/>
</dbReference>
<protein>
    <submittedName>
        <fullName evidence="3">Methyltransferase domain-containing protein</fullName>
    </submittedName>
</protein>
<dbReference type="GO" id="GO:0032259">
    <property type="term" value="P:methylation"/>
    <property type="evidence" value="ECO:0007669"/>
    <property type="project" value="UniProtKB-KW"/>
</dbReference>
<feature type="domain" description="Methyltransferase type 11" evidence="2">
    <location>
        <begin position="47"/>
        <end position="137"/>
    </location>
</feature>
<reference evidence="3 4" key="1">
    <citation type="submission" date="2023-06" db="EMBL/GenBank/DDBJ databases">
        <authorList>
            <person name="Oyuntsetseg B."/>
            <person name="Kim S.B."/>
        </authorList>
    </citation>
    <scope>NUCLEOTIDE SEQUENCE [LARGE SCALE GENOMIC DNA]</scope>
    <source>
        <strain evidence="3 4">2-15</strain>
    </source>
</reference>
<dbReference type="EMBL" id="CP127294">
    <property type="protein sequence ID" value="WIX83625.1"/>
    <property type="molecule type" value="Genomic_DNA"/>
</dbReference>
<sequence>MITSPGYALTNAWERAQRRLAGLEQTYDPTTRRRLSALGLSPGYKCLEVGAGAGSIARWLGDQVGPQGSVSAVDLDVSALRDLPANVQVRQADVRSDPLPEAAFDLVHARLLLNHLTEREVVLDRLVAALRPGGWLLLEEGDTFSIGAIDEDTDHALAMRAWCDVLATVADVDFGRKLPRLVVSRGLTDVGVECELPYAEGGSLGTEWLALTFDQLNERAGGHILDAKTIERWKDKLTQPGRWFASLGLVAVRARRP</sequence>
<evidence type="ECO:0000259" key="2">
    <source>
        <dbReference type="Pfam" id="PF08241"/>
    </source>
</evidence>
<dbReference type="Gene3D" id="3.40.50.150">
    <property type="entry name" value="Vaccinia Virus protein VP39"/>
    <property type="match status" value="1"/>
</dbReference>
<dbReference type="InterPro" id="IPR013216">
    <property type="entry name" value="Methyltransf_11"/>
</dbReference>
<evidence type="ECO:0000313" key="3">
    <source>
        <dbReference type="EMBL" id="WIX83625.1"/>
    </source>
</evidence>
<dbReference type="KEGG" id="acab:QRX50_24150"/>
<evidence type="ECO:0000313" key="4">
    <source>
        <dbReference type="Proteomes" id="UP001236014"/>
    </source>
</evidence>
<dbReference type="Proteomes" id="UP001236014">
    <property type="component" value="Chromosome"/>
</dbReference>
<evidence type="ECO:0000256" key="1">
    <source>
        <dbReference type="ARBA" id="ARBA00022679"/>
    </source>
</evidence>